<evidence type="ECO:0000256" key="6">
    <source>
        <dbReference type="ARBA" id="ARBA00022723"/>
    </source>
</evidence>
<evidence type="ECO:0000256" key="2">
    <source>
        <dbReference type="ARBA" id="ARBA00001966"/>
    </source>
</evidence>
<dbReference type="SMART" id="SM00928">
    <property type="entry name" value="NADH_4Fe-4S"/>
    <property type="match status" value="1"/>
</dbReference>
<keyword evidence="6" id="KW-0479">Metal-binding</keyword>
<comment type="cofactor">
    <cofactor evidence="1">
        <name>FMN</name>
        <dbReference type="ChEBI" id="CHEBI:58210"/>
    </cofactor>
</comment>
<comment type="cofactor">
    <cofactor evidence="2">
        <name>[4Fe-4S] cluster</name>
        <dbReference type="ChEBI" id="CHEBI:49883"/>
    </cofactor>
</comment>
<dbReference type="InterPro" id="IPR019575">
    <property type="entry name" value="Nuop51_4Fe4S-bd"/>
</dbReference>
<evidence type="ECO:0000256" key="7">
    <source>
        <dbReference type="ARBA" id="ARBA00023004"/>
    </source>
</evidence>
<dbReference type="Pfam" id="PF01512">
    <property type="entry name" value="Complex1_51K"/>
    <property type="match status" value="1"/>
</dbReference>
<proteinExistence type="inferred from homology"/>
<dbReference type="GO" id="GO:0051539">
    <property type="term" value="F:4 iron, 4 sulfur cluster binding"/>
    <property type="evidence" value="ECO:0007669"/>
    <property type="project" value="UniProtKB-KW"/>
</dbReference>
<evidence type="ECO:0000256" key="5">
    <source>
        <dbReference type="ARBA" id="ARBA00022485"/>
    </source>
</evidence>
<dbReference type="InterPro" id="IPR037225">
    <property type="entry name" value="Nuo51_FMN-bd_sf"/>
</dbReference>
<name>A0A7V7FXW8_9GAMM</name>
<dbReference type="InterPro" id="IPR037207">
    <property type="entry name" value="Nuop51_4Fe4S-bd_sf"/>
</dbReference>
<evidence type="ECO:0000256" key="8">
    <source>
        <dbReference type="ARBA" id="ARBA00023014"/>
    </source>
</evidence>
<evidence type="ECO:0000313" key="13">
    <source>
        <dbReference type="Proteomes" id="UP000486760"/>
    </source>
</evidence>
<dbReference type="CDD" id="cd03063">
    <property type="entry name" value="TRX_Fd_FDH_beta"/>
    <property type="match status" value="1"/>
</dbReference>
<evidence type="ECO:0000256" key="9">
    <source>
        <dbReference type="ARBA" id="ARBA00031578"/>
    </source>
</evidence>
<keyword evidence="5" id="KW-0004">4Fe-4S</keyword>
<gene>
    <name evidence="12" type="ORF">F0A17_16370</name>
</gene>
<evidence type="ECO:0000259" key="11">
    <source>
        <dbReference type="SMART" id="SM00928"/>
    </source>
</evidence>
<dbReference type="Gene3D" id="6.10.250.1450">
    <property type="match status" value="1"/>
</dbReference>
<dbReference type="InterPro" id="IPR036249">
    <property type="entry name" value="Thioredoxin-like_sf"/>
</dbReference>
<organism evidence="12 13">
    <name type="scientific">Billgrantia pellis</name>
    <dbReference type="NCBI Taxonomy" id="2606936"/>
    <lineage>
        <taxon>Bacteria</taxon>
        <taxon>Pseudomonadati</taxon>
        <taxon>Pseudomonadota</taxon>
        <taxon>Gammaproteobacteria</taxon>
        <taxon>Oceanospirillales</taxon>
        <taxon>Halomonadaceae</taxon>
        <taxon>Billgrantia</taxon>
    </lineage>
</organism>
<keyword evidence="13" id="KW-1185">Reference proteome</keyword>
<keyword evidence="7" id="KW-0408">Iron</keyword>
<dbReference type="Gene3D" id="3.40.50.11540">
    <property type="entry name" value="NADH-ubiquinone oxidoreductase 51kDa subunit"/>
    <property type="match status" value="1"/>
</dbReference>
<dbReference type="PANTHER" id="PTHR43578">
    <property type="entry name" value="NADH-QUINONE OXIDOREDUCTASE SUBUNIT F"/>
    <property type="match status" value="1"/>
</dbReference>
<dbReference type="GO" id="GO:0008137">
    <property type="term" value="F:NADH dehydrogenase (ubiquinone) activity"/>
    <property type="evidence" value="ECO:0007669"/>
    <property type="project" value="InterPro"/>
</dbReference>
<dbReference type="EMBL" id="VTPY01000006">
    <property type="protein sequence ID" value="KAA0010789.1"/>
    <property type="molecule type" value="Genomic_DNA"/>
</dbReference>
<dbReference type="InterPro" id="IPR001949">
    <property type="entry name" value="NADH-UbQ_OxRdtase_51kDa_CS"/>
</dbReference>
<reference evidence="12 13" key="1">
    <citation type="submission" date="2019-08" db="EMBL/GenBank/DDBJ databases">
        <title>Bioinformatics analysis of the strain L3 and L5.</title>
        <authorList>
            <person name="Li X."/>
        </authorList>
    </citation>
    <scope>NUCLEOTIDE SEQUENCE [LARGE SCALE GENOMIC DNA]</scope>
    <source>
        <strain evidence="12 13">L5</strain>
    </source>
</reference>
<dbReference type="SUPFAM" id="SSF140490">
    <property type="entry name" value="Nqo1C-terminal domain-like"/>
    <property type="match status" value="1"/>
</dbReference>
<dbReference type="GO" id="GO:0046872">
    <property type="term" value="F:metal ion binding"/>
    <property type="evidence" value="ECO:0007669"/>
    <property type="project" value="UniProtKB-KW"/>
</dbReference>
<dbReference type="SUPFAM" id="SSF142019">
    <property type="entry name" value="Nqo1 FMN-binding domain-like"/>
    <property type="match status" value="1"/>
</dbReference>
<sequence length="516" mass="54948">MKVKIYVPRETTALSLGADEVAVRVEAEAAARGAEIELVRNGSRGLFWLEPLVEVETAAGRIAYGPVEPGDVAGLFDAGLLEGGDSSPLCQGPTESIPYLQAQQRLTFSRIGVTDPLSIDDYRAHDGFRGLEQALTLTSQAIVDEVKVSGLRGRGGAAFPTGIKWQTVLDAPAEQKYIVCNADEGDSGTFADRLVMECDPYLLIEGMAIAGLAVGATQGYVYLRSEYPLAHEIFNDAIARAEAAGYLGADILGSGRRFDLEVRLGAGAYICGEETSLLESLEGKRGMVRFKPPLPALEGLFGQPTVVNNVLSLAAVPFILGRGGQAYADYGMGRSRGTLALQLAGNVKRGGLVELAFGTTLRRLMEAYGGGTASERPLRAVQVGGPLGAYLPESQWDLPLDYEAFAEVGAVLGHGGVVMFDDTVDMAEQARFAMEFCTVESCGKCTPCRIGAVRGVEVIDRIRAGDRREANLALLGDLCETMVDGSLCAMGGMTPFPVQSVMKHFPDDLQRNAPPR</sequence>
<evidence type="ECO:0000313" key="12">
    <source>
        <dbReference type="EMBL" id="KAA0010789.1"/>
    </source>
</evidence>
<dbReference type="Gene3D" id="3.10.20.600">
    <property type="match status" value="1"/>
</dbReference>
<dbReference type="PROSITE" id="PS00645">
    <property type="entry name" value="COMPLEX1_51K_2"/>
    <property type="match status" value="1"/>
</dbReference>
<evidence type="ECO:0000256" key="10">
    <source>
        <dbReference type="ARBA" id="ARBA00032787"/>
    </source>
</evidence>
<accession>A0A7V7FXW8</accession>
<dbReference type="PROSITE" id="PS00644">
    <property type="entry name" value="COMPLEX1_51K_1"/>
    <property type="match status" value="1"/>
</dbReference>
<evidence type="ECO:0000256" key="3">
    <source>
        <dbReference type="ARBA" id="ARBA00007523"/>
    </source>
</evidence>
<comment type="caution">
    <text evidence="12">The sequence shown here is derived from an EMBL/GenBank/DDBJ whole genome shotgun (WGS) entry which is preliminary data.</text>
</comment>
<dbReference type="PANTHER" id="PTHR43578:SF3">
    <property type="entry name" value="NADH-QUINONE OXIDOREDUCTASE SUBUNIT F"/>
    <property type="match status" value="1"/>
</dbReference>
<dbReference type="FunFam" id="3.40.50.11540:FF:000001">
    <property type="entry name" value="NADH dehydrogenase [ubiquinone] flavoprotein 1, mitochondrial"/>
    <property type="match status" value="1"/>
</dbReference>
<dbReference type="RefSeq" id="WP_149329426.1">
    <property type="nucleotide sequence ID" value="NZ_VTPY01000006.1"/>
</dbReference>
<dbReference type="GO" id="GO:0010181">
    <property type="term" value="F:FMN binding"/>
    <property type="evidence" value="ECO:0007669"/>
    <property type="project" value="InterPro"/>
</dbReference>
<dbReference type="SUPFAM" id="SSF142984">
    <property type="entry name" value="Nqo1 middle domain-like"/>
    <property type="match status" value="1"/>
</dbReference>
<comment type="similarity">
    <text evidence="3">Belongs to the complex I 51 kDa subunit family.</text>
</comment>
<dbReference type="Proteomes" id="UP000486760">
    <property type="component" value="Unassembled WGS sequence"/>
</dbReference>
<dbReference type="InterPro" id="IPR011538">
    <property type="entry name" value="Nuo51_FMN-bd"/>
</dbReference>
<keyword evidence="8" id="KW-0411">Iron-sulfur</keyword>
<dbReference type="Gene3D" id="1.20.1440.230">
    <property type="entry name" value="NADH-ubiquinone oxidoreductase 51kDa subunit, iron-sulphur binding domain"/>
    <property type="match status" value="1"/>
</dbReference>
<dbReference type="AlphaFoldDB" id="A0A7V7FXW8"/>
<evidence type="ECO:0000256" key="4">
    <source>
        <dbReference type="ARBA" id="ARBA00019901"/>
    </source>
</evidence>
<dbReference type="Pfam" id="PF10589">
    <property type="entry name" value="NADH_4Fe-4S"/>
    <property type="match status" value="1"/>
</dbReference>
<feature type="domain" description="NADH-ubiquinone oxidoreductase 51kDa subunit iron-sulphur binding" evidence="11">
    <location>
        <begin position="427"/>
        <end position="472"/>
    </location>
</feature>
<protein>
    <recommendedName>
        <fullName evidence="4">NADH-quinone oxidoreductase subunit F</fullName>
    </recommendedName>
    <alternativeName>
        <fullName evidence="9">NADH dehydrogenase I subunit F</fullName>
    </alternativeName>
    <alternativeName>
        <fullName evidence="10">NDH-1 subunit F</fullName>
    </alternativeName>
</protein>
<dbReference type="SUPFAM" id="SSF52833">
    <property type="entry name" value="Thioredoxin-like"/>
    <property type="match status" value="1"/>
</dbReference>
<evidence type="ECO:0000256" key="1">
    <source>
        <dbReference type="ARBA" id="ARBA00001917"/>
    </source>
</evidence>